<dbReference type="AlphaFoldDB" id="A0A7H9APC1"/>
<evidence type="ECO:0000313" key="1">
    <source>
        <dbReference type="EMBL" id="QLG45298.1"/>
    </source>
</evidence>
<proteinExistence type="predicted"/>
<dbReference type="KEGG" id="cagg:HYG79_08040"/>
<gene>
    <name evidence="1" type="ORF">HYG79_08040</name>
</gene>
<organism evidence="1 2">
    <name type="scientific">Costertonia aggregata</name>
    <dbReference type="NCBI Taxonomy" id="343403"/>
    <lineage>
        <taxon>Bacteria</taxon>
        <taxon>Pseudomonadati</taxon>
        <taxon>Bacteroidota</taxon>
        <taxon>Flavobacteriia</taxon>
        <taxon>Flavobacteriales</taxon>
        <taxon>Flavobacteriaceae</taxon>
        <taxon>Costertonia</taxon>
    </lineage>
</organism>
<dbReference type="EMBL" id="CP058595">
    <property type="protein sequence ID" value="QLG45298.1"/>
    <property type="molecule type" value="Genomic_DNA"/>
</dbReference>
<reference evidence="1 2" key="1">
    <citation type="journal article" date="2006" name="Int. J. Syst. Evol. Microbiol.">
        <title>Costertonia aggregata gen. nov., sp. nov., a mesophilic marine bacterium of the family Flavobacteriaceae, isolated from a mature biofilm.</title>
        <authorList>
            <person name="Kwon K.K."/>
            <person name="Lee Y.K."/>
            <person name="Lee H.K."/>
        </authorList>
    </citation>
    <scope>NUCLEOTIDE SEQUENCE [LARGE SCALE GENOMIC DNA]</scope>
    <source>
        <strain evidence="1 2">KCCM 42265</strain>
    </source>
</reference>
<name>A0A7H9APC1_9FLAO</name>
<sequence length="271" mass="32452">MFNPTKRNRNIGTSKQGYGQNNRNVISDSWNDLRIFWEKLEEYTVVKRIINSKEYTFLVEKTRKDSVHPCTVDDVAKIIELLNPYDLENLHLIVFRQPKRREETLKPVWGRLNYFVEIDKHEGAAIMLESFDFNRTIKWSKSLKNEDRKEFERLLQDGHEMTESKRDFIINPTIRGLRNTMLYRTFIHEVGHYVEYLKKIERPSRKNTDYDFWADYDKIPSREKENFAHSYAKKVTDELTENGQIPFDRILDKKSMDSEKLDVSDFLAPEK</sequence>
<dbReference type="Proteomes" id="UP000509302">
    <property type="component" value="Chromosome"/>
</dbReference>
<accession>A0A7H9APC1</accession>
<evidence type="ECO:0000313" key="2">
    <source>
        <dbReference type="Proteomes" id="UP000509302"/>
    </source>
</evidence>
<keyword evidence="2" id="KW-1185">Reference proteome</keyword>
<dbReference type="RefSeq" id="WP_179241587.1">
    <property type="nucleotide sequence ID" value="NZ_CP058595.1"/>
</dbReference>
<protein>
    <submittedName>
        <fullName evidence="1">Uncharacterized protein</fullName>
    </submittedName>
</protein>